<evidence type="ECO:0000313" key="8">
    <source>
        <dbReference type="EMBL" id="RZM83005.1"/>
    </source>
</evidence>
<dbReference type="GO" id="GO:0005886">
    <property type="term" value="C:plasma membrane"/>
    <property type="evidence" value="ECO:0007669"/>
    <property type="project" value="TreeGrafter"/>
</dbReference>
<evidence type="ECO:0000259" key="7">
    <source>
        <dbReference type="PROSITE" id="PS50109"/>
    </source>
</evidence>
<dbReference type="InterPro" id="IPR050351">
    <property type="entry name" value="BphY/WalK/GraS-like"/>
</dbReference>
<evidence type="ECO:0000256" key="4">
    <source>
        <dbReference type="ARBA" id="ARBA00022679"/>
    </source>
</evidence>
<dbReference type="Pfam" id="PF00512">
    <property type="entry name" value="HisKA"/>
    <property type="match status" value="1"/>
</dbReference>
<keyword evidence="9" id="KW-1185">Reference proteome</keyword>
<dbReference type="OrthoDB" id="9773956at2"/>
<evidence type="ECO:0000256" key="3">
    <source>
        <dbReference type="ARBA" id="ARBA00022553"/>
    </source>
</evidence>
<dbReference type="PANTHER" id="PTHR45453">
    <property type="entry name" value="PHOSPHATE REGULON SENSOR PROTEIN PHOR"/>
    <property type="match status" value="1"/>
</dbReference>
<dbReference type="AlphaFoldDB" id="A0A4Q7EHZ4"/>
<dbReference type="SMART" id="SM00388">
    <property type="entry name" value="HisKA"/>
    <property type="match status" value="1"/>
</dbReference>
<evidence type="ECO:0000256" key="5">
    <source>
        <dbReference type="ARBA" id="ARBA00022777"/>
    </source>
</evidence>
<evidence type="ECO:0000256" key="2">
    <source>
        <dbReference type="ARBA" id="ARBA00012438"/>
    </source>
</evidence>
<dbReference type="SUPFAM" id="SSF55874">
    <property type="entry name" value="ATPase domain of HSP90 chaperone/DNA topoisomerase II/histidine kinase"/>
    <property type="match status" value="1"/>
</dbReference>
<comment type="catalytic activity">
    <reaction evidence="1">
        <text>ATP + protein L-histidine = ADP + protein N-phospho-L-histidine.</text>
        <dbReference type="EC" id="2.7.13.3"/>
    </reaction>
</comment>
<dbReference type="CDD" id="cd00082">
    <property type="entry name" value="HisKA"/>
    <property type="match status" value="1"/>
</dbReference>
<dbReference type="PROSITE" id="PS50109">
    <property type="entry name" value="HIS_KIN"/>
    <property type="match status" value="1"/>
</dbReference>
<evidence type="ECO:0000256" key="6">
    <source>
        <dbReference type="ARBA" id="ARBA00023012"/>
    </source>
</evidence>
<dbReference type="InterPro" id="IPR005467">
    <property type="entry name" value="His_kinase_dom"/>
</dbReference>
<dbReference type="SMART" id="SM00387">
    <property type="entry name" value="HATPase_c"/>
    <property type="match status" value="1"/>
</dbReference>
<gene>
    <name evidence="8" type="ORF">DYY88_02100</name>
</gene>
<dbReference type="InterPro" id="IPR036890">
    <property type="entry name" value="HATPase_C_sf"/>
</dbReference>
<sequence>MPTAAVASQGGAGDVAATDASRLINSYELLQQAPVGYLEVDDENQLIWINPLASQMLNIPISSQDGGAIAPLTPRLLLELVRSFELDQLIENTRHAQRSCQQDWILNLVSPDPINPNEGVAYPLRGYGVPLPNRHVGVFLENRQEAENLVQQRNRWTSDVAHELKTPLTSIRLVAETLKERVDPALLKWVDRLLNEILRLGNLVEDLLNLSRLERSGGTGLTLKPVELPRLILAAWQSLEPLAEMKQVQIAYEGPSELIVQLDEPLMHRVFINLIDNAIKYSPREGTIYVRATVEHEPASLSLGSAPTSQQLRVDVIDEGNGFQESDLPHIFDRFYRADMSRTRLSTDQYVSLAGNDFANSGNTGTGLGLAISQQIAEAHGGKLIAQNHPETGGGWLSIVMTTQPLSLHEVSVVP</sequence>
<dbReference type="EC" id="2.7.13.3" evidence="2"/>
<dbReference type="PANTHER" id="PTHR45453:SF1">
    <property type="entry name" value="PHOSPHATE REGULON SENSOR PROTEIN PHOR"/>
    <property type="match status" value="1"/>
</dbReference>
<keyword evidence="6" id="KW-0902">Two-component regulatory system</keyword>
<dbReference type="InterPro" id="IPR036097">
    <property type="entry name" value="HisK_dim/P_sf"/>
</dbReference>
<keyword evidence="3" id="KW-0597">Phosphoprotein</keyword>
<dbReference type="PRINTS" id="PR00344">
    <property type="entry name" value="BCTRLSENSOR"/>
</dbReference>
<organism evidence="8 9">
    <name type="scientific">Leptolyngbya iicbica LK</name>
    <dbReference type="NCBI Taxonomy" id="2294035"/>
    <lineage>
        <taxon>Bacteria</taxon>
        <taxon>Bacillati</taxon>
        <taxon>Cyanobacteriota</taxon>
        <taxon>Cyanophyceae</taxon>
        <taxon>Leptolyngbyales</taxon>
        <taxon>Leptolyngbyaceae</taxon>
        <taxon>Leptolyngbya group</taxon>
        <taxon>Leptolyngbya</taxon>
        <taxon>Leptolyngbya iicbica</taxon>
    </lineage>
</organism>
<dbReference type="EMBL" id="QVFV01000001">
    <property type="protein sequence ID" value="RZM83005.1"/>
    <property type="molecule type" value="Genomic_DNA"/>
</dbReference>
<evidence type="ECO:0000256" key="1">
    <source>
        <dbReference type="ARBA" id="ARBA00000085"/>
    </source>
</evidence>
<evidence type="ECO:0000313" key="9">
    <source>
        <dbReference type="Proteomes" id="UP000292459"/>
    </source>
</evidence>
<accession>A0A4Q7EHZ4</accession>
<dbReference type="CDD" id="cd00075">
    <property type="entry name" value="HATPase"/>
    <property type="match status" value="1"/>
</dbReference>
<reference evidence="8 9" key="1">
    <citation type="submission" date="2018-11" db="EMBL/GenBank/DDBJ databases">
        <title>Whole genome sequencing of an environmental sample.</title>
        <authorList>
            <person name="Sarangi A.N."/>
            <person name="Singh D."/>
            <person name="Tripathy S."/>
        </authorList>
    </citation>
    <scope>NUCLEOTIDE SEQUENCE [LARGE SCALE GENOMIC DNA]</scope>
    <source>
        <strain evidence="8 9">Lakshadweep</strain>
    </source>
</reference>
<name>A0A4Q7EHZ4_9CYAN</name>
<proteinExistence type="predicted"/>
<dbReference type="GO" id="GO:0004721">
    <property type="term" value="F:phosphoprotein phosphatase activity"/>
    <property type="evidence" value="ECO:0007669"/>
    <property type="project" value="TreeGrafter"/>
</dbReference>
<dbReference type="InterPro" id="IPR003594">
    <property type="entry name" value="HATPase_dom"/>
</dbReference>
<feature type="domain" description="Histidine kinase" evidence="7">
    <location>
        <begin position="159"/>
        <end position="405"/>
    </location>
</feature>
<dbReference type="GO" id="GO:0016036">
    <property type="term" value="P:cellular response to phosphate starvation"/>
    <property type="evidence" value="ECO:0007669"/>
    <property type="project" value="TreeGrafter"/>
</dbReference>
<dbReference type="InterPro" id="IPR004358">
    <property type="entry name" value="Sig_transdc_His_kin-like_C"/>
</dbReference>
<dbReference type="SUPFAM" id="SSF47384">
    <property type="entry name" value="Homodimeric domain of signal transducing histidine kinase"/>
    <property type="match status" value="1"/>
</dbReference>
<protein>
    <recommendedName>
        <fullName evidence="2">histidine kinase</fullName>
        <ecNumber evidence="2">2.7.13.3</ecNumber>
    </recommendedName>
</protein>
<keyword evidence="5 8" id="KW-0418">Kinase</keyword>
<dbReference type="Gene3D" id="3.30.565.10">
    <property type="entry name" value="Histidine kinase-like ATPase, C-terminal domain"/>
    <property type="match status" value="1"/>
</dbReference>
<dbReference type="Pfam" id="PF02518">
    <property type="entry name" value="HATPase_c"/>
    <property type="match status" value="1"/>
</dbReference>
<dbReference type="Gene3D" id="1.10.287.130">
    <property type="match status" value="1"/>
</dbReference>
<dbReference type="InterPro" id="IPR003661">
    <property type="entry name" value="HisK_dim/P_dom"/>
</dbReference>
<dbReference type="GO" id="GO:0000155">
    <property type="term" value="F:phosphorelay sensor kinase activity"/>
    <property type="evidence" value="ECO:0007669"/>
    <property type="project" value="InterPro"/>
</dbReference>
<dbReference type="Proteomes" id="UP000292459">
    <property type="component" value="Unassembled WGS sequence"/>
</dbReference>
<keyword evidence="4" id="KW-0808">Transferase</keyword>
<comment type="caution">
    <text evidence="8">The sequence shown here is derived from an EMBL/GenBank/DDBJ whole genome shotgun (WGS) entry which is preliminary data.</text>
</comment>